<evidence type="ECO:0000256" key="1">
    <source>
        <dbReference type="SAM" id="SignalP"/>
    </source>
</evidence>
<dbReference type="AlphaFoldDB" id="A0A3L6D8J7"/>
<keyword evidence="1" id="KW-0732">Signal</keyword>
<organism evidence="2 3">
    <name type="scientific">Zea mays</name>
    <name type="common">Maize</name>
    <dbReference type="NCBI Taxonomy" id="4577"/>
    <lineage>
        <taxon>Eukaryota</taxon>
        <taxon>Viridiplantae</taxon>
        <taxon>Streptophyta</taxon>
        <taxon>Embryophyta</taxon>
        <taxon>Tracheophyta</taxon>
        <taxon>Spermatophyta</taxon>
        <taxon>Magnoliopsida</taxon>
        <taxon>Liliopsida</taxon>
        <taxon>Poales</taxon>
        <taxon>Poaceae</taxon>
        <taxon>PACMAD clade</taxon>
        <taxon>Panicoideae</taxon>
        <taxon>Andropogonodae</taxon>
        <taxon>Andropogoneae</taxon>
        <taxon>Tripsacinae</taxon>
        <taxon>Zea</taxon>
    </lineage>
</organism>
<comment type="caution">
    <text evidence="2">The sequence shown here is derived from an EMBL/GenBank/DDBJ whole genome shotgun (WGS) entry which is preliminary data.</text>
</comment>
<evidence type="ECO:0000313" key="2">
    <source>
        <dbReference type="EMBL" id="PWZ04513.1"/>
    </source>
</evidence>
<accession>A0A3L6D8J7</accession>
<feature type="signal peptide" evidence="1">
    <location>
        <begin position="1"/>
        <end position="20"/>
    </location>
</feature>
<sequence>PKCCFFTWLLLQWRLPTVDRIIRQGDQGNSIRRLCYCRHVSIPSCGKIYIVETTLEAGENLDCSTRTRNESHRGKHQKKVDQNNSNITPWKHSRCTGGCNCSVFSLEFMERKMPASLRIQGKRHTKLLKAIQED</sequence>
<dbReference type="Proteomes" id="UP000251960">
    <property type="component" value="Unassembled WGS sequence"/>
</dbReference>
<proteinExistence type="predicted"/>
<reference evidence="2 3" key="1">
    <citation type="journal article" date="2018" name="Nat. Genet.">
        <title>Extensive intraspecific gene order and gene structural variations between Mo17 and other maize genomes.</title>
        <authorList>
            <person name="Sun S."/>
            <person name="Zhou Y."/>
            <person name="Chen J."/>
            <person name="Shi J."/>
            <person name="Zhao H."/>
            <person name="Zhao H."/>
            <person name="Song W."/>
            <person name="Zhang M."/>
            <person name="Cui Y."/>
            <person name="Dong X."/>
            <person name="Liu H."/>
            <person name="Ma X."/>
            <person name="Jiao Y."/>
            <person name="Wang B."/>
            <person name="Wei X."/>
            <person name="Stein J.C."/>
            <person name="Glaubitz J.C."/>
            <person name="Lu F."/>
            <person name="Yu G."/>
            <person name="Liang C."/>
            <person name="Fengler K."/>
            <person name="Li B."/>
            <person name="Rafalski A."/>
            <person name="Schnable P.S."/>
            <person name="Ware D.H."/>
            <person name="Buckler E.S."/>
            <person name="Lai J."/>
        </authorList>
    </citation>
    <scope>NUCLEOTIDE SEQUENCE [LARGE SCALE GENOMIC DNA]</scope>
    <source>
        <strain evidence="3">cv. Missouri 17</strain>
        <tissue evidence="2">Seedling</tissue>
    </source>
</reference>
<dbReference type="EMBL" id="NCVQ01000181">
    <property type="protein sequence ID" value="PWZ04513.1"/>
    <property type="molecule type" value="Genomic_DNA"/>
</dbReference>
<feature type="non-terminal residue" evidence="2">
    <location>
        <position position="1"/>
    </location>
</feature>
<name>A0A3L6D8J7_MAIZE</name>
<evidence type="ECO:0000313" key="3">
    <source>
        <dbReference type="Proteomes" id="UP000251960"/>
    </source>
</evidence>
<gene>
    <name evidence="2" type="ORF">Zm00014a_044069</name>
</gene>
<protein>
    <submittedName>
        <fullName evidence="2">Uncharacterized protein</fullName>
    </submittedName>
</protein>
<feature type="chain" id="PRO_5018036992" evidence="1">
    <location>
        <begin position="21"/>
        <end position="134"/>
    </location>
</feature>